<comment type="subcellular location">
    <subcellularLocation>
        <location evidence="1">Membrane</location>
        <topology evidence="1">Multi-pass membrane protein</topology>
    </subcellularLocation>
</comment>
<dbReference type="Proteomes" id="UP000326565">
    <property type="component" value="Unassembled WGS sequence"/>
</dbReference>
<accession>A0A5N5WZD9</accession>
<dbReference type="GO" id="GO:0022857">
    <property type="term" value="F:transmembrane transporter activity"/>
    <property type="evidence" value="ECO:0007669"/>
    <property type="project" value="InterPro"/>
</dbReference>
<feature type="transmembrane region" description="Helical" evidence="8">
    <location>
        <begin position="62"/>
        <end position="80"/>
    </location>
</feature>
<dbReference type="InterPro" id="IPR020846">
    <property type="entry name" value="MFS_dom"/>
</dbReference>
<dbReference type="Pfam" id="PF07690">
    <property type="entry name" value="MFS_1"/>
    <property type="match status" value="1"/>
</dbReference>
<dbReference type="InterPro" id="IPR036259">
    <property type="entry name" value="MFS_trans_sf"/>
</dbReference>
<organism evidence="10 11">
    <name type="scientific">Aspergillus leporis</name>
    <dbReference type="NCBI Taxonomy" id="41062"/>
    <lineage>
        <taxon>Eukaryota</taxon>
        <taxon>Fungi</taxon>
        <taxon>Dikarya</taxon>
        <taxon>Ascomycota</taxon>
        <taxon>Pezizomycotina</taxon>
        <taxon>Eurotiomycetes</taxon>
        <taxon>Eurotiomycetidae</taxon>
        <taxon>Eurotiales</taxon>
        <taxon>Aspergillaceae</taxon>
        <taxon>Aspergillus</taxon>
        <taxon>Aspergillus subgen. Circumdati</taxon>
    </lineage>
</organism>
<evidence type="ECO:0000256" key="1">
    <source>
        <dbReference type="ARBA" id="ARBA00004141"/>
    </source>
</evidence>
<keyword evidence="4 8" id="KW-0812">Transmembrane</keyword>
<feature type="transmembrane region" description="Helical" evidence="8">
    <location>
        <begin position="92"/>
        <end position="111"/>
    </location>
</feature>
<feature type="transmembrane region" description="Helical" evidence="8">
    <location>
        <begin position="448"/>
        <end position="470"/>
    </location>
</feature>
<keyword evidence="11" id="KW-1185">Reference proteome</keyword>
<evidence type="ECO:0000256" key="7">
    <source>
        <dbReference type="SAM" id="MobiDB-lite"/>
    </source>
</evidence>
<feature type="transmembrane region" description="Helical" evidence="8">
    <location>
        <begin position="20"/>
        <end position="42"/>
    </location>
</feature>
<comment type="similarity">
    <text evidence="2">Belongs to the major facilitator superfamily. Vesicular transporter family.</text>
</comment>
<dbReference type="PANTHER" id="PTHR23506">
    <property type="entry name" value="GH10249P"/>
    <property type="match status" value="1"/>
</dbReference>
<evidence type="ECO:0000256" key="6">
    <source>
        <dbReference type="ARBA" id="ARBA00023136"/>
    </source>
</evidence>
<evidence type="ECO:0000256" key="8">
    <source>
        <dbReference type="SAM" id="Phobius"/>
    </source>
</evidence>
<feature type="domain" description="Major facilitator superfamily (MFS) profile" evidence="9">
    <location>
        <begin position="24"/>
        <end position="472"/>
    </location>
</feature>
<feature type="transmembrane region" description="Helical" evidence="8">
    <location>
        <begin position="270"/>
        <end position="289"/>
    </location>
</feature>
<sequence length="472" mass="50885">MAGEVQRPWGYRWRSSRTFIISTIIIALFSETFLYAFVVPIMSYMLEVRLRQDPSKTQRLTTAVLTVHGFVSLVSAPIIAHFADKTPGRKTPLLISLAGCLAGTLLVASTISIEALFIGRVLQAVAGSAAWIVGFATLTDNVGMENMGKVMGWAFAFVTAGMISGPFVGGALLELVGYWPTWSVPSVILFLDILARRLMIEKRDLPPNDPTSTSPSPADAAVAAAPEDSERSALLPSSSLKQYSEPNATNTETQELKSPSTFYRTMLSDVRVIASVANSLIFSILIAAFDATLPLHLRNVFHWNTLSVGMSFLAIQVPTICLSPGIGWLRDRVGIRYSNSLGWVLIAPLLWLLGVPGQSSFPWASAETNGQAIFITALIGIGIVMTLVRGAGTIQLVAVIKDMESKNPKVFGEHGGSSRVFSMVEVAFSLGCMLGPLLSGSLSEAIGYYYMNVTLAAICLLVALSSFSFFRL</sequence>
<dbReference type="PROSITE" id="PS50850">
    <property type="entry name" value="MFS"/>
    <property type="match status" value="1"/>
</dbReference>
<feature type="transmembrane region" description="Helical" evidence="8">
    <location>
        <begin position="309"/>
        <end position="329"/>
    </location>
</feature>
<feature type="transmembrane region" description="Helical" evidence="8">
    <location>
        <begin position="373"/>
        <end position="399"/>
    </location>
</feature>
<feature type="transmembrane region" description="Helical" evidence="8">
    <location>
        <begin position="420"/>
        <end position="442"/>
    </location>
</feature>
<dbReference type="SUPFAM" id="SSF103473">
    <property type="entry name" value="MFS general substrate transporter"/>
    <property type="match status" value="1"/>
</dbReference>
<feature type="transmembrane region" description="Helical" evidence="8">
    <location>
        <begin position="341"/>
        <end position="361"/>
    </location>
</feature>
<evidence type="ECO:0000313" key="10">
    <source>
        <dbReference type="EMBL" id="KAB8072432.1"/>
    </source>
</evidence>
<dbReference type="PRINTS" id="PR01035">
    <property type="entry name" value="TCRTETA"/>
</dbReference>
<dbReference type="Gene3D" id="1.20.1250.20">
    <property type="entry name" value="MFS general substrate transporter like domains"/>
    <property type="match status" value="2"/>
</dbReference>
<dbReference type="InterPro" id="IPR001958">
    <property type="entry name" value="Tet-R_TetA/multi-R_MdtG-like"/>
</dbReference>
<evidence type="ECO:0000313" key="11">
    <source>
        <dbReference type="Proteomes" id="UP000326565"/>
    </source>
</evidence>
<dbReference type="InterPro" id="IPR050930">
    <property type="entry name" value="MFS_Vesicular_Transporter"/>
</dbReference>
<dbReference type="GO" id="GO:0016020">
    <property type="term" value="C:membrane"/>
    <property type="evidence" value="ECO:0007669"/>
    <property type="project" value="UniProtKB-SubCell"/>
</dbReference>
<keyword evidence="5 8" id="KW-1133">Transmembrane helix</keyword>
<evidence type="ECO:0000256" key="5">
    <source>
        <dbReference type="ARBA" id="ARBA00022989"/>
    </source>
</evidence>
<feature type="compositionally biased region" description="Low complexity" evidence="7">
    <location>
        <begin position="210"/>
        <end position="226"/>
    </location>
</feature>
<protein>
    <submittedName>
        <fullName evidence="10">Major facilitator superfamily domain-containing protein</fullName>
    </submittedName>
</protein>
<evidence type="ECO:0000259" key="9">
    <source>
        <dbReference type="PROSITE" id="PS50850"/>
    </source>
</evidence>
<feature type="transmembrane region" description="Helical" evidence="8">
    <location>
        <begin position="117"/>
        <end position="138"/>
    </location>
</feature>
<dbReference type="EMBL" id="ML732247">
    <property type="protein sequence ID" value="KAB8072432.1"/>
    <property type="molecule type" value="Genomic_DNA"/>
</dbReference>
<gene>
    <name evidence="10" type="ORF">BDV29DRAFT_177337</name>
</gene>
<dbReference type="PANTHER" id="PTHR23506:SF35">
    <property type="entry name" value="MAJOR FACILITATOR SUPERFAMILY (MFS) PROFILE DOMAIN-CONTAINING PROTEIN-RELATED"/>
    <property type="match status" value="1"/>
</dbReference>
<evidence type="ECO:0000256" key="3">
    <source>
        <dbReference type="ARBA" id="ARBA00022448"/>
    </source>
</evidence>
<dbReference type="OrthoDB" id="5086884at2759"/>
<evidence type="ECO:0000256" key="2">
    <source>
        <dbReference type="ARBA" id="ARBA00006829"/>
    </source>
</evidence>
<proteinExistence type="inferred from homology"/>
<feature type="transmembrane region" description="Helical" evidence="8">
    <location>
        <begin position="178"/>
        <end position="195"/>
    </location>
</feature>
<dbReference type="InterPro" id="IPR011701">
    <property type="entry name" value="MFS"/>
</dbReference>
<evidence type="ECO:0000256" key="4">
    <source>
        <dbReference type="ARBA" id="ARBA00022692"/>
    </source>
</evidence>
<feature type="transmembrane region" description="Helical" evidence="8">
    <location>
        <begin position="150"/>
        <end position="172"/>
    </location>
</feature>
<name>A0A5N5WZD9_9EURO</name>
<keyword evidence="3" id="KW-0813">Transport</keyword>
<dbReference type="AlphaFoldDB" id="A0A5N5WZD9"/>
<feature type="region of interest" description="Disordered" evidence="7">
    <location>
        <begin position="205"/>
        <end position="233"/>
    </location>
</feature>
<reference evidence="10 11" key="1">
    <citation type="submission" date="2019-04" db="EMBL/GenBank/DDBJ databases">
        <title>Friends and foes A comparative genomics study of 23 Aspergillus species from section Flavi.</title>
        <authorList>
            <consortium name="DOE Joint Genome Institute"/>
            <person name="Kjaerbolling I."/>
            <person name="Vesth T."/>
            <person name="Frisvad J.C."/>
            <person name="Nybo J.L."/>
            <person name="Theobald S."/>
            <person name="Kildgaard S."/>
            <person name="Isbrandt T."/>
            <person name="Kuo A."/>
            <person name="Sato A."/>
            <person name="Lyhne E.K."/>
            <person name="Kogle M.E."/>
            <person name="Wiebenga A."/>
            <person name="Kun R.S."/>
            <person name="Lubbers R.J."/>
            <person name="Makela M.R."/>
            <person name="Barry K."/>
            <person name="Chovatia M."/>
            <person name="Clum A."/>
            <person name="Daum C."/>
            <person name="Haridas S."/>
            <person name="He G."/>
            <person name="LaButti K."/>
            <person name="Lipzen A."/>
            <person name="Mondo S."/>
            <person name="Riley R."/>
            <person name="Salamov A."/>
            <person name="Simmons B.A."/>
            <person name="Magnuson J.K."/>
            <person name="Henrissat B."/>
            <person name="Mortensen U.H."/>
            <person name="Larsen T.O."/>
            <person name="Devries R.P."/>
            <person name="Grigoriev I.V."/>
            <person name="Machida M."/>
            <person name="Baker S.E."/>
            <person name="Andersen M.R."/>
        </authorList>
    </citation>
    <scope>NUCLEOTIDE SEQUENCE [LARGE SCALE GENOMIC DNA]</scope>
    <source>
        <strain evidence="10 11">CBS 151.66</strain>
    </source>
</reference>
<keyword evidence="6 8" id="KW-0472">Membrane</keyword>